<dbReference type="InterPro" id="IPR007135">
    <property type="entry name" value="Atg3/Atg10"/>
</dbReference>
<dbReference type="GO" id="GO:0000045">
    <property type="term" value="P:autophagosome assembly"/>
    <property type="evidence" value="ECO:0007669"/>
    <property type="project" value="TreeGrafter"/>
</dbReference>
<feature type="region of interest" description="Disordered" evidence="7">
    <location>
        <begin position="105"/>
        <end position="130"/>
    </location>
</feature>
<keyword evidence="4" id="KW-0833">Ubl conjugation pathway</keyword>
<evidence type="ECO:0000256" key="7">
    <source>
        <dbReference type="SAM" id="MobiDB-lite"/>
    </source>
</evidence>
<protein>
    <recommendedName>
        <fullName evidence="2">Ubiquitin-like-conjugating enzyme ATG10</fullName>
    </recommendedName>
    <alternativeName>
        <fullName evidence="6">Autophagy-related protein 10</fullName>
    </alternativeName>
</protein>
<dbReference type="GO" id="GO:0005829">
    <property type="term" value="C:cytosol"/>
    <property type="evidence" value="ECO:0007669"/>
    <property type="project" value="TreeGrafter"/>
</dbReference>
<dbReference type="Gene3D" id="3.30.1460.50">
    <property type="match status" value="1"/>
</dbReference>
<proteinExistence type="inferred from homology"/>
<dbReference type="AlphaFoldDB" id="A0AAV4HRR5"/>
<dbReference type="GO" id="GO:0061651">
    <property type="term" value="F:Atg12 conjugating enzyme activity"/>
    <property type="evidence" value="ECO:0007669"/>
    <property type="project" value="TreeGrafter"/>
</dbReference>
<feature type="compositionally biased region" description="Polar residues" evidence="7">
    <location>
        <begin position="196"/>
        <end position="206"/>
    </location>
</feature>
<evidence type="ECO:0000256" key="3">
    <source>
        <dbReference type="ARBA" id="ARBA00022679"/>
    </source>
</evidence>
<organism evidence="8 9">
    <name type="scientific">Elysia marginata</name>
    <dbReference type="NCBI Taxonomy" id="1093978"/>
    <lineage>
        <taxon>Eukaryota</taxon>
        <taxon>Metazoa</taxon>
        <taxon>Spiralia</taxon>
        <taxon>Lophotrochozoa</taxon>
        <taxon>Mollusca</taxon>
        <taxon>Gastropoda</taxon>
        <taxon>Heterobranchia</taxon>
        <taxon>Euthyneura</taxon>
        <taxon>Panpulmonata</taxon>
        <taxon>Sacoglossa</taxon>
        <taxon>Placobranchoidea</taxon>
        <taxon>Plakobranchidae</taxon>
        <taxon>Elysia</taxon>
    </lineage>
</organism>
<dbReference type="EMBL" id="BMAT01005794">
    <property type="protein sequence ID" value="GFR99723.1"/>
    <property type="molecule type" value="Genomic_DNA"/>
</dbReference>
<dbReference type="PANTHER" id="PTHR14957:SF1">
    <property type="entry name" value="UBIQUITIN-LIKE-CONJUGATING ENZYME ATG10"/>
    <property type="match status" value="1"/>
</dbReference>
<evidence type="ECO:0000256" key="4">
    <source>
        <dbReference type="ARBA" id="ARBA00022786"/>
    </source>
</evidence>
<feature type="region of interest" description="Disordered" evidence="7">
    <location>
        <begin position="196"/>
        <end position="260"/>
    </location>
</feature>
<evidence type="ECO:0000256" key="5">
    <source>
        <dbReference type="ARBA" id="ARBA00023006"/>
    </source>
</evidence>
<keyword evidence="5" id="KW-0072">Autophagy</keyword>
<dbReference type="Pfam" id="PF03987">
    <property type="entry name" value="Autophagy_act_C"/>
    <property type="match status" value="1"/>
</dbReference>
<keyword evidence="3" id="KW-0808">Transferase</keyword>
<evidence type="ECO:0000256" key="6">
    <source>
        <dbReference type="ARBA" id="ARBA00029833"/>
    </source>
</evidence>
<evidence type="ECO:0000313" key="9">
    <source>
        <dbReference type="Proteomes" id="UP000762676"/>
    </source>
</evidence>
<evidence type="ECO:0000256" key="1">
    <source>
        <dbReference type="ARBA" id="ARBA00005696"/>
    </source>
</evidence>
<evidence type="ECO:0000313" key="8">
    <source>
        <dbReference type="EMBL" id="GFR99723.1"/>
    </source>
</evidence>
<name>A0AAV4HRR5_9GAST</name>
<dbReference type="GO" id="GO:0032446">
    <property type="term" value="P:protein modification by small protein conjugation"/>
    <property type="evidence" value="ECO:0007669"/>
    <property type="project" value="TreeGrafter"/>
</dbReference>
<gene>
    <name evidence="8" type="ORF">ElyMa_002798900</name>
</gene>
<comment type="similarity">
    <text evidence="1">Belongs to the ATG10 family.</text>
</comment>
<accession>A0AAV4HRR5</accession>
<feature type="compositionally biased region" description="Polar residues" evidence="7">
    <location>
        <begin position="118"/>
        <end position="130"/>
    </location>
</feature>
<evidence type="ECO:0000256" key="2">
    <source>
        <dbReference type="ARBA" id="ARBA00021099"/>
    </source>
</evidence>
<dbReference type="GO" id="GO:0000422">
    <property type="term" value="P:autophagy of mitochondrion"/>
    <property type="evidence" value="ECO:0007669"/>
    <property type="project" value="TreeGrafter"/>
</dbReference>
<keyword evidence="9" id="KW-1185">Reference proteome</keyword>
<reference evidence="8 9" key="1">
    <citation type="journal article" date="2021" name="Elife">
        <title>Chloroplast acquisition without the gene transfer in kleptoplastic sea slugs, Plakobranchus ocellatus.</title>
        <authorList>
            <person name="Maeda T."/>
            <person name="Takahashi S."/>
            <person name="Yoshida T."/>
            <person name="Shimamura S."/>
            <person name="Takaki Y."/>
            <person name="Nagai Y."/>
            <person name="Toyoda A."/>
            <person name="Suzuki Y."/>
            <person name="Arimoto A."/>
            <person name="Ishii H."/>
            <person name="Satoh N."/>
            <person name="Nishiyama T."/>
            <person name="Hasebe M."/>
            <person name="Maruyama T."/>
            <person name="Minagawa J."/>
            <person name="Obokata J."/>
            <person name="Shigenobu S."/>
        </authorList>
    </citation>
    <scope>NUCLEOTIDE SEQUENCE [LARGE SCALE GENOMIC DNA]</scope>
</reference>
<sequence length="382" mass="42786">MGTGLLSRAEFERQVERFVDISTKINDEWQLVRANNGILYMVKKFVLRSPENFKSPDISPDVLNSQHSTAAYSAEISDGSSAAMSSNLATPAAGGSSRSHLYLQSETPIESSPPLPKTSPSRLTKTLASESLSDHVIAHSPEKQSVFGNSSIQNEPLLAKLPNQSVQAPTSSEDIWVTNLSKDLDRFRFQNEQSQQYLMQQPSTSKMDTHPVLGDDQLGKTSSSEEKSTQMEASIGSLDRMEMESDTEDESCMPQNWPSHSQQTPLTYEYHVVYSESYSVPVLYFNTFTPDGKLLPLDDVWNLCPEHYQAHIKENKWSTLTQQEHPLLGRPYLQLHPCHTADLMTQMTAGRENEQMRNYLATWLSTVGPLVALKIAPAYIVR</sequence>
<comment type="caution">
    <text evidence="8">The sequence shown here is derived from an EMBL/GenBank/DDBJ whole genome shotgun (WGS) entry which is preliminary data.</text>
</comment>
<dbReference type="PANTHER" id="PTHR14957">
    <property type="entry name" value="UBIQUITIN-LIKE-CONJUGATING ENZYME ATG10"/>
    <property type="match status" value="1"/>
</dbReference>
<dbReference type="Proteomes" id="UP000762676">
    <property type="component" value="Unassembled WGS sequence"/>
</dbReference>